<dbReference type="Proteomes" id="UP001551695">
    <property type="component" value="Unassembled WGS sequence"/>
</dbReference>
<dbReference type="Pfam" id="PF00440">
    <property type="entry name" value="TetR_N"/>
    <property type="match status" value="1"/>
</dbReference>
<protein>
    <submittedName>
        <fullName evidence="5">TetR family transcriptional regulator</fullName>
    </submittedName>
</protein>
<evidence type="ECO:0000313" key="6">
    <source>
        <dbReference type="Proteomes" id="UP001551695"/>
    </source>
</evidence>
<dbReference type="PRINTS" id="PR00455">
    <property type="entry name" value="HTHTETR"/>
</dbReference>
<dbReference type="SUPFAM" id="SSF48498">
    <property type="entry name" value="Tetracyclin repressor-like, C-terminal domain"/>
    <property type="match status" value="1"/>
</dbReference>
<feature type="region of interest" description="Disordered" evidence="3">
    <location>
        <begin position="192"/>
        <end position="227"/>
    </location>
</feature>
<dbReference type="PANTHER" id="PTHR30055">
    <property type="entry name" value="HTH-TYPE TRANSCRIPTIONAL REGULATOR RUTR"/>
    <property type="match status" value="1"/>
</dbReference>
<proteinExistence type="predicted"/>
<organism evidence="5 6">
    <name type="scientific">Nocardia aurea</name>
    <dbReference type="NCBI Taxonomy" id="2144174"/>
    <lineage>
        <taxon>Bacteria</taxon>
        <taxon>Bacillati</taxon>
        <taxon>Actinomycetota</taxon>
        <taxon>Actinomycetes</taxon>
        <taxon>Mycobacteriales</taxon>
        <taxon>Nocardiaceae</taxon>
        <taxon>Nocardia</taxon>
    </lineage>
</organism>
<gene>
    <name evidence="5" type="ORF">AB0I48_17410</name>
</gene>
<dbReference type="InterPro" id="IPR001647">
    <property type="entry name" value="HTH_TetR"/>
</dbReference>
<feature type="DNA-binding region" description="H-T-H motif" evidence="2">
    <location>
        <begin position="35"/>
        <end position="54"/>
    </location>
</feature>
<dbReference type="EMBL" id="JBFAKC010000007">
    <property type="protein sequence ID" value="MEV0709341.1"/>
    <property type="molecule type" value="Genomic_DNA"/>
</dbReference>
<reference evidence="5 6" key="1">
    <citation type="submission" date="2024-06" db="EMBL/GenBank/DDBJ databases">
        <title>The Natural Products Discovery Center: Release of the First 8490 Sequenced Strains for Exploring Actinobacteria Biosynthetic Diversity.</title>
        <authorList>
            <person name="Kalkreuter E."/>
            <person name="Kautsar S.A."/>
            <person name="Yang D."/>
            <person name="Bader C.D."/>
            <person name="Teijaro C.N."/>
            <person name="Fluegel L."/>
            <person name="Davis C.M."/>
            <person name="Simpson J.R."/>
            <person name="Lauterbach L."/>
            <person name="Steele A.D."/>
            <person name="Gui C."/>
            <person name="Meng S."/>
            <person name="Li G."/>
            <person name="Viehrig K."/>
            <person name="Ye F."/>
            <person name="Su P."/>
            <person name="Kiefer A.F."/>
            <person name="Nichols A."/>
            <person name="Cepeda A.J."/>
            <person name="Yan W."/>
            <person name="Fan B."/>
            <person name="Jiang Y."/>
            <person name="Adhikari A."/>
            <person name="Zheng C.-J."/>
            <person name="Schuster L."/>
            <person name="Cowan T.M."/>
            <person name="Smanski M.J."/>
            <person name="Chevrette M.G."/>
            <person name="De Carvalho L.P.S."/>
            <person name="Shen B."/>
        </authorList>
    </citation>
    <scope>NUCLEOTIDE SEQUENCE [LARGE SCALE GENOMIC DNA]</scope>
    <source>
        <strain evidence="5 6">NPDC050403</strain>
    </source>
</reference>
<keyword evidence="1 2" id="KW-0238">DNA-binding</keyword>
<dbReference type="InterPro" id="IPR041678">
    <property type="entry name" value="TetR_C_16"/>
</dbReference>
<evidence type="ECO:0000256" key="3">
    <source>
        <dbReference type="SAM" id="MobiDB-lite"/>
    </source>
</evidence>
<accession>A0ABV3FV78</accession>
<dbReference type="Pfam" id="PF17920">
    <property type="entry name" value="TetR_C_16"/>
    <property type="match status" value="1"/>
</dbReference>
<dbReference type="Gene3D" id="1.10.357.10">
    <property type="entry name" value="Tetracycline Repressor, domain 2"/>
    <property type="match status" value="1"/>
</dbReference>
<evidence type="ECO:0000256" key="2">
    <source>
        <dbReference type="PROSITE-ProRule" id="PRU00335"/>
    </source>
</evidence>
<keyword evidence="6" id="KW-1185">Reference proteome</keyword>
<name>A0ABV3FV78_9NOCA</name>
<dbReference type="InterPro" id="IPR050109">
    <property type="entry name" value="HTH-type_TetR-like_transc_reg"/>
</dbReference>
<sequence length="227" mass="24721">MTATAPRRRDRVATRAALLDAARIRFARQGFEATRVRDIAADVGVDPALLFRYFGAKEKVYAEAMRLEIPSGGTADPHRPVVHIVDELLRDVVFDEWPEFGGEHPLLAMLRSSGREAVREQLRAQLCDDYLREFARRLDGPDAELRAELVGALLLGLGVMRVVVGAPAVNEASYEQTRGLVADMVRVLTGDRRGNGDGASPVAARHPKQGAAGSNSVSGSDRDTRHA</sequence>
<dbReference type="Gene3D" id="1.10.10.60">
    <property type="entry name" value="Homeodomain-like"/>
    <property type="match status" value="1"/>
</dbReference>
<dbReference type="InterPro" id="IPR009057">
    <property type="entry name" value="Homeodomain-like_sf"/>
</dbReference>
<dbReference type="PROSITE" id="PS50977">
    <property type="entry name" value="HTH_TETR_2"/>
    <property type="match status" value="1"/>
</dbReference>
<evidence type="ECO:0000313" key="5">
    <source>
        <dbReference type="EMBL" id="MEV0709341.1"/>
    </source>
</evidence>
<evidence type="ECO:0000256" key="1">
    <source>
        <dbReference type="ARBA" id="ARBA00023125"/>
    </source>
</evidence>
<dbReference type="SUPFAM" id="SSF46689">
    <property type="entry name" value="Homeodomain-like"/>
    <property type="match status" value="1"/>
</dbReference>
<feature type="domain" description="HTH tetR-type" evidence="4">
    <location>
        <begin position="12"/>
        <end position="72"/>
    </location>
</feature>
<dbReference type="InterPro" id="IPR036271">
    <property type="entry name" value="Tet_transcr_reg_TetR-rel_C_sf"/>
</dbReference>
<dbReference type="RefSeq" id="WP_355088317.1">
    <property type="nucleotide sequence ID" value="NZ_JBEXKW010000042.1"/>
</dbReference>
<dbReference type="PANTHER" id="PTHR30055:SF235">
    <property type="entry name" value="TRANSCRIPTIONAL REGULATORY PROTEIN"/>
    <property type="match status" value="1"/>
</dbReference>
<evidence type="ECO:0000259" key="4">
    <source>
        <dbReference type="PROSITE" id="PS50977"/>
    </source>
</evidence>
<comment type="caution">
    <text evidence="5">The sequence shown here is derived from an EMBL/GenBank/DDBJ whole genome shotgun (WGS) entry which is preliminary data.</text>
</comment>